<dbReference type="EMBL" id="CAKKNE010000006">
    <property type="protein sequence ID" value="CAH0379941.1"/>
    <property type="molecule type" value="Genomic_DNA"/>
</dbReference>
<proteinExistence type="predicted"/>
<dbReference type="EMBL" id="HBIW01010783">
    <property type="protein sequence ID" value="CAE0693765.1"/>
    <property type="molecule type" value="Transcribed_RNA"/>
</dbReference>
<dbReference type="Proteomes" id="UP000789595">
    <property type="component" value="Unassembled WGS sequence"/>
</dbReference>
<name>A0A7S3ZU16_9STRA</name>
<feature type="chain" id="PRO_5036403996" description="Nucleotide-diphospho-sugar transferase domain-containing protein" evidence="1">
    <location>
        <begin position="17"/>
        <end position="435"/>
    </location>
</feature>
<evidence type="ECO:0008006" key="5">
    <source>
        <dbReference type="Google" id="ProtNLM"/>
    </source>
</evidence>
<organism evidence="2">
    <name type="scientific">Pelagomonas calceolata</name>
    <dbReference type="NCBI Taxonomy" id="35677"/>
    <lineage>
        <taxon>Eukaryota</taxon>
        <taxon>Sar</taxon>
        <taxon>Stramenopiles</taxon>
        <taxon>Ochrophyta</taxon>
        <taxon>Pelagophyceae</taxon>
        <taxon>Pelagomonadales</taxon>
        <taxon>Pelagomonadaceae</taxon>
        <taxon>Pelagomonas</taxon>
    </lineage>
</organism>
<keyword evidence="4" id="KW-1185">Reference proteome</keyword>
<reference evidence="2" key="1">
    <citation type="submission" date="2021-01" db="EMBL/GenBank/DDBJ databases">
        <authorList>
            <person name="Corre E."/>
            <person name="Pelletier E."/>
            <person name="Niang G."/>
            <person name="Scheremetjew M."/>
            <person name="Finn R."/>
            <person name="Kale V."/>
            <person name="Holt S."/>
            <person name="Cochrane G."/>
            <person name="Meng A."/>
            <person name="Brown T."/>
            <person name="Cohen L."/>
        </authorList>
    </citation>
    <scope>NUCLEOTIDE SEQUENCE</scope>
    <source>
        <strain evidence="2">CCMP1756</strain>
    </source>
</reference>
<dbReference type="AlphaFoldDB" id="A0A7S3ZU16"/>
<accession>A0A7S3ZU16</accession>
<dbReference type="OrthoDB" id="4262at2759"/>
<evidence type="ECO:0000256" key="1">
    <source>
        <dbReference type="SAM" id="SignalP"/>
    </source>
</evidence>
<gene>
    <name evidence="2" type="ORF">PCAL00307_LOCUS9201</name>
    <name evidence="3" type="ORF">PECAL_6P15770</name>
</gene>
<sequence length="435" mass="48573">MRAALLLLLAPLHAQQRRTINDVVSTRPKYSINDVVSRKQSRGRPRVGIAYTRNEVTAGPNGHTEEHHVFELRNAVLSALSVKRAAPALPVALFTDLSAAEVKAAARRLLNDTSHRRVFDYVLPNAQFKPRNEQEARLLKGGGDAVVLRRRQKLRSRLGRLLNLAGKPFDLTLFVDDDTYFCPSPEQKCERYGCSSPDRPLVRVLRHLYATRKVYDVRATVFARDAKEGVLQNEAKRCVWSRAADRGFSATLEAQCLERAATRRSACGGAQGGAMAVSAGDRSRQFVRDWVDAYLRHWTKQATRLGAGKYDEREARTFASDQGPLLDVAQTRCKEEESTKPKWKLGALPRTMNVRDADAAPDCRNSVFGPVLFLHQKKYVRGGSIPEAVQRLDGVCRRVNRPLHDGGLSWKNKTKPPFECGWMSPRGAPAGTPLL</sequence>
<evidence type="ECO:0000313" key="3">
    <source>
        <dbReference type="EMBL" id="CAH0379941.1"/>
    </source>
</evidence>
<evidence type="ECO:0000313" key="2">
    <source>
        <dbReference type="EMBL" id="CAE0693765.1"/>
    </source>
</evidence>
<keyword evidence="1" id="KW-0732">Signal</keyword>
<protein>
    <recommendedName>
        <fullName evidence="5">Nucleotide-diphospho-sugar transferase domain-containing protein</fullName>
    </recommendedName>
</protein>
<feature type="signal peptide" evidence="1">
    <location>
        <begin position="1"/>
        <end position="16"/>
    </location>
</feature>
<evidence type="ECO:0000313" key="4">
    <source>
        <dbReference type="Proteomes" id="UP000789595"/>
    </source>
</evidence>
<reference evidence="3" key="2">
    <citation type="submission" date="2021-11" db="EMBL/GenBank/DDBJ databases">
        <authorList>
            <consortium name="Genoscope - CEA"/>
            <person name="William W."/>
        </authorList>
    </citation>
    <scope>NUCLEOTIDE SEQUENCE</scope>
</reference>